<name>A0A1M5QBR6_9EURY</name>
<dbReference type="SUPFAM" id="SSF48371">
    <property type="entry name" value="ARM repeat"/>
    <property type="match status" value="1"/>
</dbReference>
<dbReference type="PANTHER" id="PTHR12697">
    <property type="entry name" value="PBS LYASE HEAT-LIKE PROTEIN"/>
    <property type="match status" value="1"/>
</dbReference>
<sequence length="408" mass="43156">MSLYTLARDGDMEQLTDTAKNSDSAAVRRRAAEMLGDVGDPEDDRTVDVLIHLAREDEDDAVRASAIDGLDELGGNGLERLIAKETGVDPNAADWAAIRAFAKVLDGASIPEYRMAAANALGRMGDEDAVGPLAKRLDDPDARVRERACLALGRIGNPRAVGRLKRKLADDNPAVKTAAADALGTIASGEALAALLDLLDDENVSLRRLAASALGNASSAKPVPELAGALADEHDTVRRAAVFSIIELLANAPTKQSHAVRDAVVSELQDADDETVTGPLVEILEDATQARQRRNAVWFLGRVTSAEPPDHVLDALVDALDDDDKMTAQFAATSITNLEGLAVESTLIDLVKDDDASVDARAKAAYALGDVGGDRAKETLDAITDSDVDKQIRKRAFASLSKLGGVRQ</sequence>
<protein>
    <submittedName>
        <fullName evidence="1">HEAT repeat</fullName>
    </submittedName>
</protein>
<dbReference type="PANTHER" id="PTHR12697:SF5">
    <property type="entry name" value="DEOXYHYPUSINE HYDROXYLASE"/>
    <property type="match status" value="1"/>
</dbReference>
<accession>A0A1M5QBR6</accession>
<dbReference type="InterPro" id="IPR011989">
    <property type="entry name" value="ARM-like"/>
</dbReference>
<dbReference type="STRING" id="43928.SAMN05443636_1825"/>
<dbReference type="RefSeq" id="WP_073308714.1">
    <property type="nucleotide sequence ID" value="NZ_FQWV01000004.1"/>
</dbReference>
<dbReference type="GO" id="GO:0016491">
    <property type="term" value="F:oxidoreductase activity"/>
    <property type="evidence" value="ECO:0007669"/>
    <property type="project" value="TreeGrafter"/>
</dbReference>
<evidence type="ECO:0000313" key="1">
    <source>
        <dbReference type="EMBL" id="SHH11316.1"/>
    </source>
</evidence>
<dbReference type="OrthoDB" id="142930at2157"/>
<dbReference type="Gene3D" id="1.25.10.10">
    <property type="entry name" value="Leucine-rich Repeat Variant"/>
    <property type="match status" value="4"/>
</dbReference>
<evidence type="ECO:0000313" key="2">
    <source>
        <dbReference type="Proteomes" id="UP000184357"/>
    </source>
</evidence>
<gene>
    <name evidence="1" type="ORF">SAMN05443636_1825</name>
</gene>
<reference evidence="1 2" key="1">
    <citation type="submission" date="2016-11" db="EMBL/GenBank/DDBJ databases">
        <authorList>
            <person name="Jaros S."/>
            <person name="Januszkiewicz K."/>
            <person name="Wedrychowicz H."/>
        </authorList>
    </citation>
    <scope>NUCLEOTIDE SEQUENCE [LARGE SCALE GENOMIC DNA]</scope>
    <source>
        <strain evidence="1 2">DSM 9297</strain>
    </source>
</reference>
<organism evidence="1 2">
    <name type="scientific">Halobaculum gomorrense</name>
    <dbReference type="NCBI Taxonomy" id="43928"/>
    <lineage>
        <taxon>Archaea</taxon>
        <taxon>Methanobacteriati</taxon>
        <taxon>Methanobacteriota</taxon>
        <taxon>Stenosarchaea group</taxon>
        <taxon>Halobacteria</taxon>
        <taxon>Halobacteriales</taxon>
        <taxon>Haloferacaceae</taxon>
        <taxon>Halobaculum</taxon>
    </lineage>
</organism>
<dbReference type="Pfam" id="PF13646">
    <property type="entry name" value="HEAT_2"/>
    <property type="match status" value="3"/>
</dbReference>
<keyword evidence="2" id="KW-1185">Reference proteome</keyword>
<dbReference type="InterPro" id="IPR016024">
    <property type="entry name" value="ARM-type_fold"/>
</dbReference>
<proteinExistence type="predicted"/>
<dbReference type="EMBL" id="FQWV01000004">
    <property type="protein sequence ID" value="SHH11316.1"/>
    <property type="molecule type" value="Genomic_DNA"/>
</dbReference>
<dbReference type="Pfam" id="PF03130">
    <property type="entry name" value="HEAT_PBS"/>
    <property type="match status" value="1"/>
</dbReference>
<dbReference type="Proteomes" id="UP000184357">
    <property type="component" value="Unassembled WGS sequence"/>
</dbReference>
<dbReference type="SMART" id="SM00567">
    <property type="entry name" value="EZ_HEAT"/>
    <property type="match status" value="8"/>
</dbReference>
<dbReference type="InterPro" id="IPR004155">
    <property type="entry name" value="PBS_lyase_HEAT"/>
</dbReference>
<dbReference type="AlphaFoldDB" id="A0A1M5QBR6"/>